<feature type="domain" description="RagB/SusD" evidence="7">
    <location>
        <begin position="346"/>
        <end position="493"/>
    </location>
</feature>
<name>A0A3R6CUS4_9BACT</name>
<comment type="similarity">
    <text evidence="2">Belongs to the SusD family.</text>
</comment>
<dbReference type="AlphaFoldDB" id="A0A3R6CUS4"/>
<evidence type="ECO:0000256" key="6">
    <source>
        <dbReference type="SAM" id="SignalP"/>
    </source>
</evidence>
<dbReference type="Pfam" id="PF07980">
    <property type="entry name" value="SusD_RagB"/>
    <property type="match status" value="1"/>
</dbReference>
<dbReference type="GO" id="GO:0009279">
    <property type="term" value="C:cell outer membrane"/>
    <property type="evidence" value="ECO:0007669"/>
    <property type="project" value="UniProtKB-SubCell"/>
</dbReference>
<evidence type="ECO:0000256" key="3">
    <source>
        <dbReference type="ARBA" id="ARBA00022729"/>
    </source>
</evidence>
<dbReference type="InterPro" id="IPR012944">
    <property type="entry name" value="SusD_RagB_dom"/>
</dbReference>
<accession>A0A3R6CUS4</accession>
<comment type="subcellular location">
    <subcellularLocation>
        <location evidence="1">Cell outer membrane</location>
    </subcellularLocation>
</comment>
<evidence type="ECO:0000313" key="10">
    <source>
        <dbReference type="EMBL" id="RHH78359.1"/>
    </source>
</evidence>
<dbReference type="InterPro" id="IPR033985">
    <property type="entry name" value="SusD-like_N"/>
</dbReference>
<evidence type="ECO:0000313" key="11">
    <source>
        <dbReference type="Proteomes" id="UP000283732"/>
    </source>
</evidence>
<feature type="signal peptide" evidence="6">
    <location>
        <begin position="1"/>
        <end position="18"/>
    </location>
</feature>
<dbReference type="SUPFAM" id="SSF48452">
    <property type="entry name" value="TPR-like"/>
    <property type="match status" value="1"/>
</dbReference>
<dbReference type="Proteomes" id="UP000283732">
    <property type="component" value="Unassembled WGS sequence"/>
</dbReference>
<evidence type="ECO:0000256" key="4">
    <source>
        <dbReference type="ARBA" id="ARBA00023136"/>
    </source>
</evidence>
<dbReference type="Pfam" id="PF14322">
    <property type="entry name" value="SusD-like_3"/>
    <property type="match status" value="1"/>
</dbReference>
<reference evidence="11 12" key="1">
    <citation type="submission" date="2018-08" db="EMBL/GenBank/DDBJ databases">
        <title>A genome reference for cultivated species of the human gut microbiota.</title>
        <authorList>
            <person name="Zou Y."/>
            <person name="Xue W."/>
            <person name="Luo G."/>
        </authorList>
    </citation>
    <scope>NUCLEOTIDE SEQUENCE [LARGE SCALE GENOMIC DNA]</scope>
    <source>
        <strain evidence="10 11">AM16-50</strain>
        <strain evidence="9 12">AM50-15</strain>
    </source>
</reference>
<feature type="domain" description="SusD-like N-terminal" evidence="8">
    <location>
        <begin position="42"/>
        <end position="223"/>
    </location>
</feature>
<evidence type="ECO:0000256" key="2">
    <source>
        <dbReference type="ARBA" id="ARBA00006275"/>
    </source>
</evidence>
<dbReference type="EMBL" id="QSEF01000017">
    <property type="protein sequence ID" value="RGZ46529.1"/>
    <property type="molecule type" value="Genomic_DNA"/>
</dbReference>
<dbReference type="Proteomes" id="UP000285173">
    <property type="component" value="Unassembled WGS sequence"/>
</dbReference>
<dbReference type="Gene3D" id="1.25.40.390">
    <property type="match status" value="1"/>
</dbReference>
<evidence type="ECO:0000313" key="12">
    <source>
        <dbReference type="Proteomes" id="UP000285173"/>
    </source>
</evidence>
<organism evidence="9 12">
    <name type="scientific">Parabacteroides merdae</name>
    <dbReference type="NCBI Taxonomy" id="46503"/>
    <lineage>
        <taxon>Bacteria</taxon>
        <taxon>Pseudomonadati</taxon>
        <taxon>Bacteroidota</taxon>
        <taxon>Bacteroidia</taxon>
        <taxon>Bacteroidales</taxon>
        <taxon>Tannerellaceae</taxon>
        <taxon>Parabacteroides</taxon>
    </lineage>
</organism>
<evidence type="ECO:0000256" key="1">
    <source>
        <dbReference type="ARBA" id="ARBA00004442"/>
    </source>
</evidence>
<comment type="caution">
    <text evidence="9">The sequence shown here is derived from an EMBL/GenBank/DDBJ whole genome shotgun (WGS) entry which is preliminary data.</text>
</comment>
<evidence type="ECO:0000313" key="9">
    <source>
        <dbReference type="EMBL" id="RGZ46529.1"/>
    </source>
</evidence>
<gene>
    <name evidence="10" type="ORF">DW191_06665</name>
    <name evidence="9" type="ORF">DW986_12715</name>
</gene>
<evidence type="ECO:0000259" key="8">
    <source>
        <dbReference type="Pfam" id="PF14322"/>
    </source>
</evidence>
<dbReference type="EMBL" id="QRKC01000002">
    <property type="protein sequence ID" value="RHH78359.1"/>
    <property type="molecule type" value="Genomic_DNA"/>
</dbReference>
<sequence>MKLTKISYISLLIASLVAAPSCTGVLDTPPTTSPSESIFWQSKGDFESALAGCYNAMQAKTLSYGILAYDGLTDNAYGSASSSYVYRCDMIQSDNIDPSMEGFIPELYDEAYGAIATINIFLDRLAKYEGTDMEDVRGQFEGEALFLRSYCYYLLYLCYGEVPYVTEPLTIDTQNMPKSELETVYTNLIGDLQNAIDLLPEQTYKEAGGHATKSAAKALKARVLMFHAYGEDGNIQNRDEVQEAYDLLNSISGYSLMQRYGDNFMASTQEASDEILFSIKFLAPNNYTDFDHKYGNYAPIRPVQNLSDEFEEGDERLDQIIAFDDKYQWPGGEVVSLNKSDLKKAVVKWLTPLLKDGESWEASTRSEQDIVLLRWGELLLLKAEAANELGIAGADQLVNEVRQRAGLSGLGVGLNQSQMREAIRHERRVETPFELIRYYDMKRWRIMDKLNGIELDPLLAGHIPAWSEAHFYFPLPQEQIDFSNGVLVQNPNY</sequence>
<keyword evidence="5" id="KW-0998">Cell outer membrane</keyword>
<keyword evidence="4" id="KW-0472">Membrane</keyword>
<protein>
    <submittedName>
        <fullName evidence="9">RagB/SusD family nutrient uptake outer membrane protein</fullName>
    </submittedName>
</protein>
<proteinExistence type="inferred from homology"/>
<dbReference type="RefSeq" id="WP_122203334.1">
    <property type="nucleotide sequence ID" value="NZ_JADMVT010000003.1"/>
</dbReference>
<keyword evidence="3 6" id="KW-0732">Signal</keyword>
<evidence type="ECO:0000256" key="5">
    <source>
        <dbReference type="ARBA" id="ARBA00023237"/>
    </source>
</evidence>
<feature type="chain" id="PRO_5036343099" evidence="6">
    <location>
        <begin position="19"/>
        <end position="493"/>
    </location>
</feature>
<evidence type="ECO:0000259" key="7">
    <source>
        <dbReference type="Pfam" id="PF07980"/>
    </source>
</evidence>
<dbReference type="InterPro" id="IPR011990">
    <property type="entry name" value="TPR-like_helical_dom_sf"/>
</dbReference>